<dbReference type="Gene3D" id="3.30.300.30">
    <property type="match status" value="1"/>
</dbReference>
<dbReference type="Proteomes" id="UP001499841">
    <property type="component" value="Unassembled WGS sequence"/>
</dbReference>
<dbReference type="PANTHER" id="PTHR43845">
    <property type="entry name" value="BLR5969 PROTEIN"/>
    <property type="match status" value="1"/>
</dbReference>
<dbReference type="InterPro" id="IPR042099">
    <property type="entry name" value="ANL_N_sf"/>
</dbReference>
<protein>
    <submittedName>
        <fullName evidence="1">AMP-binding protein</fullName>
    </submittedName>
</protein>
<sequence length="456" mass="49435">MDGRTYWDPEIETRPWSETVAWQVEHLPAYVRRLQERSLLYRDRLTGVDAGAITSLEMLAELPTTEKDDLRRGQAAPGTPLLGLQQAAPTEDVVQVITSSGTTGGPVYFGLTAADLAAWRRSIATMFFTAGVRRGTTTALSTAMPLVAGGMPYADGIRETGTTLAWIGGQTTARMASAMDRLRVDTLVGTASFASFFAEKVTELLGRDASTLPVRTVIGGGEPGFGQPEIRSRIQELWGAERVSEVMGLGDVCSGVWGECEAGEGMHLTAGRHVLVELIDPATGEPRPWVEGGEGEAVYTTFTREATPVLRFRSRDHVVVTGTGCSCGRRTPRIRCIGRTDDMLIYKAMNVFPSSIRDIAVAEGGALIDDVVRVRKAAANQVRFDDPIPVELQTRFSVAPGVLADLAARIEERVRQELRVRVAVEAYPPGTFDRGMYKNALTYVAAHRPEAAPLPS</sequence>
<accession>A0ABP8EWE3</accession>
<comment type="caution">
    <text evidence="1">The sequence shown here is derived from an EMBL/GenBank/DDBJ whole genome shotgun (WGS) entry which is preliminary data.</text>
</comment>
<name>A0ABP8EWE3_9MICO</name>
<gene>
    <name evidence="1" type="ORF">GCM10022262_26650</name>
</gene>
<dbReference type="SUPFAM" id="SSF56801">
    <property type="entry name" value="Acetyl-CoA synthetase-like"/>
    <property type="match status" value="1"/>
</dbReference>
<dbReference type="Gene3D" id="3.40.50.12780">
    <property type="entry name" value="N-terminal domain of ligase-like"/>
    <property type="match status" value="1"/>
</dbReference>
<keyword evidence="2" id="KW-1185">Reference proteome</keyword>
<dbReference type="EMBL" id="BAABBA010000013">
    <property type="protein sequence ID" value="GAA4288305.1"/>
    <property type="molecule type" value="Genomic_DNA"/>
</dbReference>
<dbReference type="RefSeq" id="WP_345042060.1">
    <property type="nucleotide sequence ID" value="NZ_BAABBA010000013.1"/>
</dbReference>
<organism evidence="1 2">
    <name type="scientific">Georgenia daeguensis</name>
    <dbReference type="NCBI Taxonomy" id="908355"/>
    <lineage>
        <taxon>Bacteria</taxon>
        <taxon>Bacillati</taxon>
        <taxon>Actinomycetota</taxon>
        <taxon>Actinomycetes</taxon>
        <taxon>Micrococcales</taxon>
        <taxon>Bogoriellaceae</taxon>
        <taxon>Georgenia</taxon>
    </lineage>
</organism>
<reference evidence="2" key="1">
    <citation type="journal article" date="2019" name="Int. J. Syst. Evol. Microbiol.">
        <title>The Global Catalogue of Microorganisms (GCM) 10K type strain sequencing project: providing services to taxonomists for standard genome sequencing and annotation.</title>
        <authorList>
            <consortium name="The Broad Institute Genomics Platform"/>
            <consortium name="The Broad Institute Genome Sequencing Center for Infectious Disease"/>
            <person name="Wu L."/>
            <person name="Ma J."/>
        </authorList>
    </citation>
    <scope>NUCLEOTIDE SEQUENCE [LARGE SCALE GENOMIC DNA]</scope>
    <source>
        <strain evidence="2">JCM 17459</strain>
    </source>
</reference>
<dbReference type="InterPro" id="IPR045851">
    <property type="entry name" value="AMP-bd_C_sf"/>
</dbReference>
<evidence type="ECO:0000313" key="1">
    <source>
        <dbReference type="EMBL" id="GAA4288305.1"/>
    </source>
</evidence>
<evidence type="ECO:0000313" key="2">
    <source>
        <dbReference type="Proteomes" id="UP001499841"/>
    </source>
</evidence>
<dbReference type="PANTHER" id="PTHR43845:SF1">
    <property type="entry name" value="BLR5969 PROTEIN"/>
    <property type="match status" value="1"/>
</dbReference>
<proteinExistence type="predicted"/>